<protein>
    <submittedName>
        <fullName evidence="1">Uncharacterized protein</fullName>
    </submittedName>
</protein>
<comment type="caution">
    <text evidence="1">The sequence shown here is derived from an EMBL/GenBank/DDBJ whole genome shotgun (WGS) entry which is preliminary data.</text>
</comment>
<evidence type="ECO:0000313" key="2">
    <source>
        <dbReference type="Proteomes" id="UP001283361"/>
    </source>
</evidence>
<reference evidence="1" key="1">
    <citation type="journal article" date="2023" name="G3 (Bethesda)">
        <title>A reference genome for the long-term kleptoplast-retaining sea slug Elysia crispata morphotype clarki.</title>
        <authorList>
            <person name="Eastman K.E."/>
            <person name="Pendleton A.L."/>
            <person name="Shaikh M.A."/>
            <person name="Suttiyut T."/>
            <person name="Ogas R."/>
            <person name="Tomko P."/>
            <person name="Gavelis G."/>
            <person name="Widhalm J.R."/>
            <person name="Wisecaver J.H."/>
        </authorList>
    </citation>
    <scope>NUCLEOTIDE SEQUENCE</scope>
    <source>
        <strain evidence="1">ECLA1</strain>
    </source>
</reference>
<keyword evidence="2" id="KW-1185">Reference proteome</keyword>
<dbReference type="EMBL" id="JAWDGP010006519">
    <property type="protein sequence ID" value="KAK3739494.1"/>
    <property type="molecule type" value="Genomic_DNA"/>
</dbReference>
<accession>A0AAE0YB62</accession>
<gene>
    <name evidence="1" type="ORF">RRG08_066822</name>
</gene>
<dbReference type="AlphaFoldDB" id="A0AAE0YB62"/>
<organism evidence="1 2">
    <name type="scientific">Elysia crispata</name>
    <name type="common">lettuce slug</name>
    <dbReference type="NCBI Taxonomy" id="231223"/>
    <lineage>
        <taxon>Eukaryota</taxon>
        <taxon>Metazoa</taxon>
        <taxon>Spiralia</taxon>
        <taxon>Lophotrochozoa</taxon>
        <taxon>Mollusca</taxon>
        <taxon>Gastropoda</taxon>
        <taxon>Heterobranchia</taxon>
        <taxon>Euthyneura</taxon>
        <taxon>Panpulmonata</taxon>
        <taxon>Sacoglossa</taxon>
        <taxon>Placobranchoidea</taxon>
        <taxon>Plakobranchidae</taxon>
        <taxon>Elysia</taxon>
    </lineage>
</organism>
<name>A0AAE0YB62_9GAST</name>
<sequence length="94" mass="10239">MSSLFPTLMSCNKQKTHSKTFTAVVREEASATGPYHNQKDVGENWRGTPPLGHILSGSSTFSLVKINTTDNSALEETKPLSSTVFGKANDESFF</sequence>
<dbReference type="Proteomes" id="UP001283361">
    <property type="component" value="Unassembled WGS sequence"/>
</dbReference>
<evidence type="ECO:0000313" key="1">
    <source>
        <dbReference type="EMBL" id="KAK3739494.1"/>
    </source>
</evidence>
<proteinExistence type="predicted"/>